<evidence type="ECO:0000256" key="1">
    <source>
        <dbReference type="ARBA" id="ARBA00004479"/>
    </source>
</evidence>
<keyword evidence="3 15" id="KW-0732">Signal</keyword>
<feature type="region of interest" description="Disordered" evidence="13">
    <location>
        <begin position="561"/>
        <end position="610"/>
    </location>
</feature>
<dbReference type="GO" id="GO:0045663">
    <property type="term" value="P:positive regulation of myoblast differentiation"/>
    <property type="evidence" value="ECO:0007669"/>
    <property type="project" value="UniProtKB-ARBA"/>
</dbReference>
<dbReference type="SMART" id="SM00408">
    <property type="entry name" value="IGc2"/>
    <property type="match status" value="4"/>
</dbReference>
<dbReference type="SMR" id="D3Z763"/>
<comment type="subcellular location">
    <subcellularLocation>
        <location evidence="1">Membrane</location>
        <topology evidence="1">Single-pass type I membrane protein</topology>
    </subcellularLocation>
</comment>
<dbReference type="InterPro" id="IPR013098">
    <property type="entry name" value="Ig_I-set"/>
</dbReference>
<dbReference type="PeptideAtlas" id="D3Z763"/>
<dbReference type="GO" id="GO:0007155">
    <property type="term" value="P:cell adhesion"/>
    <property type="evidence" value="ECO:0007669"/>
    <property type="project" value="UniProtKB-KW"/>
</dbReference>
<feature type="domain" description="Fibronectin type-III" evidence="17">
    <location>
        <begin position="469"/>
        <end position="566"/>
    </location>
</feature>
<name>D3Z763_MOUSE</name>
<dbReference type="InterPro" id="IPR003599">
    <property type="entry name" value="Ig_sub"/>
</dbReference>
<keyword evidence="10" id="KW-0393">Immunoglobulin domain</keyword>
<dbReference type="Pfam" id="PF07679">
    <property type="entry name" value="I-set"/>
    <property type="match status" value="2"/>
</dbReference>
<dbReference type="AlphaFoldDB" id="D3Z763"/>
<dbReference type="Bgee" id="ENSMUSG00000022687">
    <property type="expression patterns" value="Expressed in humerus cartilage element and 258 other cell types or tissues"/>
</dbReference>
<evidence type="ECO:0000256" key="5">
    <source>
        <dbReference type="ARBA" id="ARBA00022889"/>
    </source>
</evidence>
<dbReference type="BioGRID-ORCS" id="117606">
    <property type="hits" value="1 hit in 79 CRISPR screens"/>
</dbReference>
<feature type="domain" description="Ig-like" evidence="16">
    <location>
        <begin position="318"/>
        <end position="402"/>
    </location>
</feature>
<dbReference type="GeneID" id="117606"/>
<keyword evidence="9" id="KW-0325">Glycoprotein</keyword>
<dbReference type="InterPro" id="IPR003961">
    <property type="entry name" value="FN3_dom"/>
</dbReference>
<reference evidence="18 20" key="2">
    <citation type="journal article" date="2011" name="PLoS Biol.">
        <title>Modernizing reference genome assemblies.</title>
        <authorList>
            <person name="Church D.M."/>
            <person name="Schneider V.A."/>
            <person name="Graves T."/>
            <person name="Auger K."/>
            <person name="Cunningham F."/>
            <person name="Bouk N."/>
            <person name="Chen H.C."/>
            <person name="Agarwala R."/>
            <person name="McLaren W.M."/>
            <person name="Ritchie G.R."/>
            <person name="Albracht D."/>
            <person name="Kremitzki M."/>
            <person name="Rock S."/>
            <person name="Kotkiewicz H."/>
            <person name="Kremitzki C."/>
            <person name="Wollam A."/>
            <person name="Trani L."/>
            <person name="Fulton L."/>
            <person name="Fulton R."/>
            <person name="Matthews L."/>
            <person name="Whitehead S."/>
            <person name="Chow W."/>
            <person name="Torrance J."/>
            <person name="Dunn M."/>
            <person name="Harden G."/>
            <person name="Threadgold G."/>
            <person name="Wood J."/>
            <person name="Collins J."/>
            <person name="Heath P."/>
            <person name="Griffiths G."/>
            <person name="Pelan S."/>
            <person name="Grafham D."/>
            <person name="Eichler E.E."/>
            <person name="Weinstock G."/>
            <person name="Mardis E.R."/>
            <person name="Wilson R.K."/>
            <person name="Howe K."/>
            <person name="Flicek P."/>
            <person name="Hubbard T."/>
        </authorList>
    </citation>
    <scope>NUCLEOTIDE SEQUENCE [LARGE SCALE GENOMIC DNA]</scope>
    <source>
        <strain evidence="18 20">C57BL/6J</strain>
    </source>
</reference>
<evidence type="ECO:0000256" key="14">
    <source>
        <dbReference type="SAM" id="Phobius"/>
    </source>
</evidence>
<dbReference type="InterPro" id="IPR013783">
    <property type="entry name" value="Ig-like_fold"/>
</dbReference>
<dbReference type="MGI" id="MGI:2151153">
    <property type="gene designation" value="Boc"/>
</dbReference>
<feature type="domain" description="Ig-like" evidence="16">
    <location>
        <begin position="229"/>
        <end position="299"/>
    </location>
</feature>
<dbReference type="FunFam" id="2.60.40.10:FF:000327">
    <property type="entry name" value="Cell adhesion associated, oncogene regulated"/>
    <property type="match status" value="1"/>
</dbReference>
<dbReference type="CTD" id="91653"/>
<dbReference type="HOGENOM" id="CLU_008503_0_0_1"/>
<feature type="domain" description="Ig-like" evidence="16">
    <location>
        <begin position="134"/>
        <end position="208"/>
    </location>
</feature>
<dbReference type="AGR" id="MGI:2151153"/>
<evidence type="ECO:0000256" key="4">
    <source>
        <dbReference type="ARBA" id="ARBA00022737"/>
    </source>
</evidence>
<dbReference type="ProteomicsDB" id="365341"/>
<feature type="domain" description="Fibronectin type-III" evidence="17">
    <location>
        <begin position="603"/>
        <end position="698"/>
    </location>
</feature>
<feature type="region of interest" description="Disordered" evidence="13">
    <location>
        <begin position="1065"/>
        <end position="1110"/>
    </location>
</feature>
<feature type="domain" description="Ig-like" evidence="16">
    <location>
        <begin position="31"/>
        <end position="118"/>
    </location>
</feature>
<feature type="chain" id="PRO_5009688663" description="Brother of CDO" evidence="15">
    <location>
        <begin position="26"/>
        <end position="1110"/>
    </location>
</feature>
<dbReference type="DNASU" id="117606"/>
<keyword evidence="20" id="KW-1185">Reference proteome</keyword>
<dbReference type="GO" id="GO:0007224">
    <property type="term" value="P:smoothened signaling pathway"/>
    <property type="evidence" value="ECO:0007669"/>
    <property type="project" value="UniProtKB-ARBA"/>
</dbReference>
<evidence type="ECO:0000256" key="8">
    <source>
        <dbReference type="ARBA" id="ARBA00023157"/>
    </source>
</evidence>
<dbReference type="FunFam" id="2.60.40.10:FF:001263">
    <property type="entry name" value="brother of CDO isoform X1"/>
    <property type="match status" value="1"/>
</dbReference>
<sequence>MTTCRRERPILTLLWILMATAGCLADLNEVPQVTVQPMSTVQKLGGTVILGCVVEPPWMNVTWRFNGKELNGSDDALGVFITRGTLVIAALNNHTVGRYQCVARMPAGAVASVPATVTLANLQDFKLDVQHVIEVDEGNTAVIACHLPESHPKAQVRYSVKQEWLEASRDNYLIMPSGNLQIVNASQEDEGMYKCAAYNPVTQEVKTSGSGDRLRVRRSTAEAARIIYPLEAQTVIVTKGQSLILECVASGIPPPRVTWAKDGSSIAAYNKTRFLLSNLLIDTTSEEDSGTYRCMASNGVGDPGAAVILYNVQVFEPPEVTVELSQLVIPWGQSAKLTCEVRGNPPPSVLWLRNAVPLTSSQRLRLSRRALRVVSVGPEDEGVYQCMAENAVGSAHAVVQLRTARPDTTLRPGRDTKPIAATPPMPPSRPSRPDQMLREQPGLVKPPTSSVQPTSLKCPGEEQVAPAEAPIILSSPRTSKTDSYELVWRPRHEGSSRTPILYYVVKHRKVTNSSDDWTISGIPANQHRLTLTRLDPGSLYEVEMAAYNCAGEGQTAMVTFRTGRRPKPEIVASKEQQIQRDDPGASLQSSSQPDHGRLSPPEAPDRPTISTASETSVYVTWIPRGNGGFPIQSFRVEYKKLKKVGDWILATSAIPPSRLSVEITGLEKGISYKFRVRALNMLGESEPSAPSRPYVVSGYSGRVYERPVAGPYITFTDAVNETTIMLKWMYIPASNNNTPIHGFYIYYRPTDSDNDSDYKKDMVEGDRYWHSISHLQPETSYDIKMQCFNEGGESEFSNVMICETKARKFSGQPGRPPPLTLAPPQPPPLETMERPVGTGAMVARASDLPYLIVGVVLGSIVLIIVTFIPFCLWRAWSKQKHTTDLGFPRSALLSSSCQYTMVPLEGLPGHQANGQPYLGGVSGRACVSRVHGSRGCPAATVGCPGRKPQQHCPGELAQQREDTNSQLRQPIVSNGYDLQNQQVARGPQCASGVGAFLYTLPDDSTHQLLQPQDCCHLQKQPVTTCQTAVRRTSESPGLESSWDPPYHSGPQCCLGLVPVEEVDSSDSCQVGGGDWSSQHPSGTYTGQERGMRFSPSPSVHVSFETPPPTI</sequence>
<reference evidence="18" key="3">
    <citation type="submission" date="2025-08" db="UniProtKB">
        <authorList>
            <consortium name="Ensembl"/>
        </authorList>
    </citation>
    <scope>IDENTIFICATION</scope>
    <source>
        <strain evidence="18">C57BL/6J</strain>
    </source>
</reference>
<evidence type="ECO:0000256" key="9">
    <source>
        <dbReference type="ARBA" id="ARBA00023180"/>
    </source>
</evidence>
<dbReference type="Ensembl" id="ENSMUST00000114634.3">
    <property type="protein sequence ID" value="ENSMUSP00000110281.3"/>
    <property type="gene ID" value="ENSMUSG00000022687.13"/>
</dbReference>
<keyword evidence="7 14" id="KW-0472">Membrane</keyword>
<dbReference type="PROSITE" id="PS50835">
    <property type="entry name" value="IG_LIKE"/>
    <property type="match status" value="4"/>
</dbReference>
<evidence type="ECO:0000256" key="2">
    <source>
        <dbReference type="ARBA" id="ARBA00022692"/>
    </source>
</evidence>
<evidence type="ECO:0000256" key="7">
    <source>
        <dbReference type="ARBA" id="ARBA00023136"/>
    </source>
</evidence>
<feature type="signal peptide" evidence="15">
    <location>
        <begin position="1"/>
        <end position="25"/>
    </location>
</feature>
<dbReference type="InterPro" id="IPR036116">
    <property type="entry name" value="FN3_sf"/>
</dbReference>
<dbReference type="Gene3D" id="2.60.40.10">
    <property type="entry name" value="Immunoglobulins"/>
    <property type="match status" value="7"/>
</dbReference>
<dbReference type="FunFam" id="2.60.40.10:FF:000737">
    <property type="entry name" value="brother of CDO isoform X1"/>
    <property type="match status" value="1"/>
</dbReference>
<evidence type="ECO:0000313" key="19">
    <source>
        <dbReference type="MGI" id="MGI:2151153"/>
    </source>
</evidence>
<gene>
    <name evidence="18 19" type="primary">Boc</name>
</gene>
<dbReference type="KEGG" id="mmu:117606"/>
<dbReference type="Pfam" id="PF16625">
    <property type="entry name" value="ISET-FN3_linker"/>
    <property type="match status" value="1"/>
</dbReference>
<dbReference type="GO" id="GO:0044295">
    <property type="term" value="C:axonal growth cone"/>
    <property type="evidence" value="ECO:0007669"/>
    <property type="project" value="Ensembl"/>
</dbReference>
<keyword evidence="8" id="KW-1015">Disulfide bond</keyword>
<dbReference type="VEuPathDB" id="HostDB:ENSMUSG00000022687"/>
<evidence type="ECO:0007829" key="21">
    <source>
        <dbReference type="PeptideAtlas" id="D3Z763"/>
    </source>
</evidence>
<evidence type="ECO:0000313" key="18">
    <source>
        <dbReference type="Ensembl" id="ENSMUSP00000110281.3"/>
    </source>
</evidence>
<dbReference type="InterPro" id="IPR007110">
    <property type="entry name" value="Ig-like_dom"/>
</dbReference>
<dbReference type="SUPFAM" id="SSF48726">
    <property type="entry name" value="Immunoglobulin"/>
    <property type="match status" value="4"/>
</dbReference>
<feature type="compositionally biased region" description="Polar residues" evidence="13">
    <location>
        <begin position="1075"/>
        <end position="1086"/>
    </location>
</feature>
<evidence type="ECO:0000259" key="17">
    <source>
        <dbReference type="PROSITE" id="PS50853"/>
    </source>
</evidence>
<dbReference type="Pfam" id="PF13927">
    <property type="entry name" value="Ig_3"/>
    <property type="match status" value="2"/>
</dbReference>
<organism evidence="18 20">
    <name type="scientific">Mus musculus</name>
    <name type="common">Mouse</name>
    <dbReference type="NCBI Taxonomy" id="10090"/>
    <lineage>
        <taxon>Eukaryota</taxon>
        <taxon>Metazoa</taxon>
        <taxon>Chordata</taxon>
        <taxon>Craniata</taxon>
        <taxon>Vertebrata</taxon>
        <taxon>Euteleostomi</taxon>
        <taxon>Mammalia</taxon>
        <taxon>Eutheria</taxon>
        <taxon>Euarchontoglires</taxon>
        <taxon>Glires</taxon>
        <taxon>Rodentia</taxon>
        <taxon>Myomorpha</taxon>
        <taxon>Muroidea</taxon>
        <taxon>Muridae</taxon>
        <taxon>Murinae</taxon>
        <taxon>Mus</taxon>
        <taxon>Mus</taxon>
    </lineage>
</organism>
<dbReference type="PANTHER" id="PTHR44170:SF3">
    <property type="entry name" value="BROTHER OF CDO"/>
    <property type="match status" value="1"/>
</dbReference>
<evidence type="ECO:0000256" key="6">
    <source>
        <dbReference type="ARBA" id="ARBA00022989"/>
    </source>
</evidence>
<keyword evidence="21" id="KW-1267">Proteomics identification</keyword>
<evidence type="ECO:0000256" key="15">
    <source>
        <dbReference type="SAM" id="SignalP"/>
    </source>
</evidence>
<evidence type="ECO:0000256" key="11">
    <source>
        <dbReference type="ARBA" id="ARBA00057094"/>
    </source>
</evidence>
<feature type="compositionally biased region" description="Pro residues" evidence="13">
    <location>
        <begin position="421"/>
        <end position="430"/>
    </location>
</feature>
<feature type="region of interest" description="Disordered" evidence="13">
    <location>
        <begin position="407"/>
        <end position="458"/>
    </location>
</feature>
<reference evidence="18" key="4">
    <citation type="submission" date="2025-09" db="UniProtKB">
        <authorList>
            <consortium name="Ensembl"/>
        </authorList>
    </citation>
    <scope>IDENTIFICATION</scope>
    <source>
        <strain evidence="18">C57BL/6J</strain>
    </source>
</reference>
<dbReference type="PANTHER" id="PTHR44170">
    <property type="entry name" value="PROTEIN SIDEKICK"/>
    <property type="match status" value="1"/>
</dbReference>
<feature type="region of interest" description="Disordered" evidence="13">
    <location>
        <begin position="809"/>
        <end position="828"/>
    </location>
</feature>
<dbReference type="InterPro" id="IPR036179">
    <property type="entry name" value="Ig-like_dom_sf"/>
</dbReference>
<dbReference type="RefSeq" id="NP_766094.1">
    <property type="nucleotide sequence ID" value="NM_172506.2"/>
</dbReference>
<evidence type="ECO:0000313" key="20">
    <source>
        <dbReference type="Proteomes" id="UP000000589"/>
    </source>
</evidence>
<keyword evidence="5" id="KW-0130">Cell adhesion</keyword>
<dbReference type="PROSITE" id="PS51257">
    <property type="entry name" value="PROKAR_LIPOPROTEIN"/>
    <property type="match status" value="1"/>
</dbReference>
<evidence type="ECO:0000256" key="10">
    <source>
        <dbReference type="ARBA" id="ARBA00023319"/>
    </source>
</evidence>
<dbReference type="Antibodypedia" id="32560">
    <property type="antibodies" value="162 antibodies from 31 providers"/>
</dbReference>
<feature type="domain" description="Fibronectin type-III" evidence="17">
    <location>
        <begin position="707"/>
        <end position="807"/>
    </location>
</feature>
<dbReference type="OrthoDB" id="9998697at2759"/>
<dbReference type="GO" id="GO:0016020">
    <property type="term" value="C:membrane"/>
    <property type="evidence" value="ECO:0007669"/>
    <property type="project" value="UniProtKB-SubCell"/>
</dbReference>
<accession>D3Z763</accession>
<dbReference type="Pfam" id="PF00041">
    <property type="entry name" value="fn3"/>
    <property type="match status" value="3"/>
</dbReference>
<dbReference type="FunFam" id="2.60.40.10:FF:000352">
    <property type="entry name" value="Cell adhesion molecule-related/down-regulated by oncogenes"/>
    <property type="match status" value="1"/>
</dbReference>
<feature type="transmembrane region" description="Helical" evidence="14">
    <location>
        <begin position="850"/>
        <end position="873"/>
    </location>
</feature>
<dbReference type="SMART" id="SM00060">
    <property type="entry name" value="FN3"/>
    <property type="match status" value="3"/>
</dbReference>
<dbReference type="GeneTree" id="ENSGT00940000158810"/>
<protein>
    <recommendedName>
        <fullName evidence="12">Brother of CDO</fullName>
    </recommendedName>
</protein>
<dbReference type="FunFam" id="2.60.40.10:FF:000655">
    <property type="entry name" value="brother of CDO isoform X1"/>
    <property type="match status" value="1"/>
</dbReference>
<keyword evidence="6 14" id="KW-1133">Transmembrane helix</keyword>
<keyword evidence="2 14" id="KW-0812">Transmembrane</keyword>
<dbReference type="jPOST" id="D3Z763"/>
<evidence type="ECO:0000256" key="12">
    <source>
        <dbReference type="ARBA" id="ARBA00067175"/>
    </source>
</evidence>
<dbReference type="SMART" id="SM00409">
    <property type="entry name" value="IG"/>
    <property type="match status" value="4"/>
</dbReference>
<dbReference type="SUPFAM" id="SSF49265">
    <property type="entry name" value="Fibronectin type III"/>
    <property type="match status" value="2"/>
</dbReference>
<keyword evidence="4" id="KW-0677">Repeat</keyword>
<comment type="function">
    <text evidence="11">Component of a cell-surface receptor complex that mediates cell-cell interactions between muscle precursor cells. Promotes differentiation of myogenic cells.</text>
</comment>
<evidence type="ECO:0000259" key="16">
    <source>
        <dbReference type="PROSITE" id="PS50835"/>
    </source>
</evidence>
<dbReference type="FunFam" id="2.60.40.10:FF:000205">
    <property type="entry name" value="Cell adhesion associated, oncogene regulated"/>
    <property type="match status" value="1"/>
</dbReference>
<dbReference type="FunFam" id="2.60.40.10:FF:000852">
    <property type="entry name" value="brother of CDO isoform X1"/>
    <property type="match status" value="1"/>
</dbReference>
<dbReference type="CDD" id="cd00063">
    <property type="entry name" value="FN3"/>
    <property type="match status" value="3"/>
</dbReference>
<dbReference type="InterPro" id="IPR003598">
    <property type="entry name" value="Ig_sub2"/>
</dbReference>
<reference evidence="18 20" key="1">
    <citation type="journal article" date="2009" name="PLoS Biol.">
        <title>Lineage-specific biology revealed by a finished genome assembly of the mouse.</title>
        <authorList>
            <consortium name="Mouse Genome Sequencing Consortium"/>
            <person name="Church D.M."/>
            <person name="Goodstadt L."/>
            <person name="Hillier L.W."/>
            <person name="Zody M.C."/>
            <person name="Goldstein S."/>
            <person name="She X."/>
            <person name="Bult C.J."/>
            <person name="Agarwala R."/>
            <person name="Cherry J.L."/>
            <person name="DiCuccio M."/>
            <person name="Hlavina W."/>
            <person name="Kapustin Y."/>
            <person name="Meric P."/>
            <person name="Maglott D."/>
            <person name="Birtle Z."/>
            <person name="Marques A.C."/>
            <person name="Graves T."/>
            <person name="Zhou S."/>
            <person name="Teague B."/>
            <person name="Potamousis K."/>
            <person name="Churas C."/>
            <person name="Place M."/>
            <person name="Herschleb J."/>
            <person name="Runnheim R."/>
            <person name="Forrest D."/>
            <person name="Amos-Landgraf J."/>
            <person name="Schwartz D.C."/>
            <person name="Cheng Z."/>
            <person name="Lindblad-Toh K."/>
            <person name="Eichler E.E."/>
            <person name="Ponting C.P."/>
        </authorList>
    </citation>
    <scope>NUCLEOTIDE SEQUENCE [LARGE SCALE GENOMIC DNA]</scope>
    <source>
        <strain evidence="18 20">C57BL/6J</strain>
    </source>
</reference>
<proteinExistence type="evidence at protein level"/>
<evidence type="ECO:0000256" key="13">
    <source>
        <dbReference type="SAM" id="MobiDB-lite"/>
    </source>
</evidence>
<dbReference type="PROSITE" id="PS50853">
    <property type="entry name" value="FN3"/>
    <property type="match status" value="3"/>
</dbReference>
<evidence type="ECO:0000256" key="3">
    <source>
        <dbReference type="ARBA" id="ARBA00022729"/>
    </source>
</evidence>
<dbReference type="OMA" id="KQTSDMC"/>
<feature type="compositionally biased region" description="Pro residues" evidence="13">
    <location>
        <begin position="814"/>
        <end position="828"/>
    </location>
</feature>
<dbReference type="Proteomes" id="UP000000589">
    <property type="component" value="Chromosome 16"/>
</dbReference>